<dbReference type="EMBL" id="CAWUFR010000199">
    <property type="protein sequence ID" value="CAK6972339.1"/>
    <property type="molecule type" value="Genomic_DNA"/>
</dbReference>
<dbReference type="AlphaFoldDB" id="A0AAV1PL27"/>
<name>A0AAV1PL27_SCOSC</name>
<dbReference type="InterPro" id="IPR050895">
    <property type="entry name" value="XK-related_scramblase"/>
</dbReference>
<evidence type="ECO:0000256" key="1">
    <source>
        <dbReference type="ARBA" id="ARBA00004651"/>
    </source>
</evidence>
<evidence type="ECO:0000256" key="7">
    <source>
        <dbReference type="RuleBase" id="RU910716"/>
    </source>
</evidence>
<feature type="transmembrane region" description="Helical" evidence="7">
    <location>
        <begin position="293"/>
        <end position="316"/>
    </location>
</feature>
<evidence type="ECO:0000313" key="9">
    <source>
        <dbReference type="Proteomes" id="UP001314229"/>
    </source>
</evidence>
<dbReference type="InterPro" id="IPR018629">
    <property type="entry name" value="XK-rel"/>
</dbReference>
<feature type="transmembrane region" description="Helical" evidence="7">
    <location>
        <begin position="171"/>
        <end position="189"/>
    </location>
</feature>
<feature type="transmembrane region" description="Helical" evidence="7">
    <location>
        <begin position="226"/>
        <end position="249"/>
    </location>
</feature>
<sequence length="382" mass="43938">MDSNMSNSDNKYTKLRWILTISGVLLYMVDIFMDAAVALKYYQEKNYVWSGLTTVFILVGLVVTQIFSYAWYREDVNNVMINPEGRTKISGMSKGVLTVLHLFGMGIFTRYYHLLKKGFEVVWTSGTDDHHKLFCHATDLSMLKMFEAFLESVPQLLLQLYIVLGHNESSVIQYLCMAFSFLNAAWALVDYRRCLRRSIPRFREMPSGLPTAVYLLYKLCTITSRILSYSLLLMLSIYSTIALTILWLLATIWTHTLQTDFCSTKKLEFLYRGVVGVILMFTFFNVKGQDTKVAMIVYYFFYTLMNILALSLLVFLKPGLQKATFFMTVSGVISWGSVLGLVSLVLYYLYLHPRGMWREADVVDGMGREAVITGRIKKFLQP</sequence>
<keyword evidence="9" id="KW-1185">Reference proteome</keyword>
<keyword evidence="3" id="KW-1003">Cell membrane</keyword>
<evidence type="ECO:0000256" key="3">
    <source>
        <dbReference type="ARBA" id="ARBA00022475"/>
    </source>
</evidence>
<evidence type="ECO:0000256" key="6">
    <source>
        <dbReference type="ARBA" id="ARBA00023136"/>
    </source>
</evidence>
<comment type="subcellular location">
    <subcellularLocation>
        <location evidence="1">Cell membrane</location>
        <topology evidence="1">Multi-pass membrane protein</topology>
    </subcellularLocation>
    <subcellularLocation>
        <location evidence="7">Membrane</location>
        <topology evidence="7">Multi-pass membrane protein</topology>
    </subcellularLocation>
</comment>
<gene>
    <name evidence="8" type="ORF">FSCOSCO3_A027393</name>
</gene>
<keyword evidence="6 7" id="KW-0472">Membrane</keyword>
<dbReference type="Proteomes" id="UP001314229">
    <property type="component" value="Unassembled WGS sequence"/>
</dbReference>
<dbReference type="GO" id="GO:0005886">
    <property type="term" value="C:plasma membrane"/>
    <property type="evidence" value="ECO:0007669"/>
    <property type="project" value="UniProtKB-SubCell"/>
</dbReference>
<keyword evidence="5 7" id="KW-1133">Transmembrane helix</keyword>
<feature type="transmembrane region" description="Helical" evidence="7">
    <location>
        <begin position="269"/>
        <end position="286"/>
    </location>
</feature>
<feature type="transmembrane region" description="Helical" evidence="7">
    <location>
        <begin position="328"/>
        <end position="350"/>
    </location>
</feature>
<dbReference type="Pfam" id="PF09815">
    <property type="entry name" value="XK-related"/>
    <property type="match status" value="1"/>
</dbReference>
<dbReference type="PANTHER" id="PTHR16024:SF13">
    <property type="entry name" value="XK-RELATED PROTEIN 9"/>
    <property type="match status" value="1"/>
</dbReference>
<feature type="transmembrane region" description="Helical" evidence="7">
    <location>
        <begin position="15"/>
        <end position="35"/>
    </location>
</feature>
<keyword evidence="4 7" id="KW-0812">Transmembrane</keyword>
<protein>
    <recommendedName>
        <fullName evidence="7">XK-related protein</fullName>
    </recommendedName>
</protein>
<comment type="caution">
    <text evidence="8">The sequence shown here is derived from an EMBL/GenBank/DDBJ whole genome shotgun (WGS) entry which is preliminary data.</text>
</comment>
<accession>A0AAV1PL27</accession>
<feature type="transmembrane region" description="Helical" evidence="7">
    <location>
        <begin position="47"/>
        <end position="72"/>
    </location>
</feature>
<comment type="similarity">
    <text evidence="2 7">Belongs to the XK family.</text>
</comment>
<evidence type="ECO:0000256" key="2">
    <source>
        <dbReference type="ARBA" id="ARBA00008789"/>
    </source>
</evidence>
<reference evidence="8 9" key="1">
    <citation type="submission" date="2024-01" db="EMBL/GenBank/DDBJ databases">
        <authorList>
            <person name="Alioto T."/>
            <person name="Alioto T."/>
            <person name="Gomez Garrido J."/>
        </authorList>
    </citation>
    <scope>NUCLEOTIDE SEQUENCE [LARGE SCALE GENOMIC DNA]</scope>
</reference>
<evidence type="ECO:0000256" key="4">
    <source>
        <dbReference type="ARBA" id="ARBA00022692"/>
    </source>
</evidence>
<dbReference type="PANTHER" id="PTHR16024">
    <property type="entry name" value="XK-RELATED PROTEIN"/>
    <property type="match status" value="1"/>
</dbReference>
<evidence type="ECO:0000313" key="8">
    <source>
        <dbReference type="EMBL" id="CAK6972339.1"/>
    </source>
</evidence>
<evidence type="ECO:0000256" key="5">
    <source>
        <dbReference type="ARBA" id="ARBA00022989"/>
    </source>
</evidence>
<feature type="transmembrane region" description="Helical" evidence="7">
    <location>
        <begin position="92"/>
        <end position="112"/>
    </location>
</feature>
<organism evidence="8 9">
    <name type="scientific">Scomber scombrus</name>
    <name type="common">Atlantic mackerel</name>
    <name type="synonym">Scomber vernalis</name>
    <dbReference type="NCBI Taxonomy" id="13677"/>
    <lineage>
        <taxon>Eukaryota</taxon>
        <taxon>Metazoa</taxon>
        <taxon>Chordata</taxon>
        <taxon>Craniata</taxon>
        <taxon>Vertebrata</taxon>
        <taxon>Euteleostomi</taxon>
        <taxon>Actinopterygii</taxon>
        <taxon>Neopterygii</taxon>
        <taxon>Teleostei</taxon>
        <taxon>Neoteleostei</taxon>
        <taxon>Acanthomorphata</taxon>
        <taxon>Pelagiaria</taxon>
        <taxon>Scombriformes</taxon>
        <taxon>Scombridae</taxon>
        <taxon>Scomber</taxon>
    </lineage>
</organism>
<proteinExistence type="inferred from homology"/>